<sequence length="686" mass="69460">MLIVSNPTPAGCMHTPVSVHEQLGHLAHSHRLLCEGLLMALHDDPHGEPATITTTLLAMPIMWRQRSCPACTAGMPGWSRGLCESLSYEPYYHGTVWRHLLTQTLTARSLASVASFQLVRVVAASRPASWALLHGVMLRNSKAALEIQQTRHTHTHTQDMVAELSGVERAFRDVPKVRGTTAPMAERPRLSATGPIAKKADKASGTAAAADAECTDSASAGGGALAALVTQLQRCKLVKAHGNDGSIVGEHTPGTAAFGRRWQRLELDALRLRSYLACLQVPMGALQLLGAQALGRPPGGAGGGGAVAAQKRLKHRRRDLHVAAAEAVAVAKAQLKSAAESSGVDATAAAVVVAVAVAVVVAVAVAVAVVAAGGAGQQPAAAAAEASGRPNKKQHVDAHGNGNKEGEGAPAKTLLKEYVRLQDKVKYMARSEEKAKEALAAAKTGNMTAEETAAAGAAVAAAAPADATPEVAATAAMIIALKDAINKRREELGLGSQEVWLMNAELRRSIRVPRGGGGGAAAGRVVALCSGLVGGRRGGMAAAARLLAAPPRRAAHRPGGGTAFQEALYRCEPMVREKYSALNHLITQQADLGMVGDLPKAAEAAAAEADGGSDGAAGGGGGGAEDGPGPSGSGGAVADGAEPGADGGPSGSGAMPNGLGKGAAGAGTAKAAAATKAPMSVRNEHR</sequence>
<comment type="caution">
    <text evidence="2">The sequence shown here is derived from an EMBL/GenBank/DDBJ whole genome shotgun (WGS) entry which is preliminary data.</text>
</comment>
<evidence type="ECO:0000313" key="2">
    <source>
        <dbReference type="EMBL" id="KAG2439005.1"/>
    </source>
</evidence>
<feature type="compositionally biased region" description="Basic and acidic residues" evidence="1">
    <location>
        <begin position="394"/>
        <end position="407"/>
    </location>
</feature>
<evidence type="ECO:0000313" key="3">
    <source>
        <dbReference type="Proteomes" id="UP000613740"/>
    </source>
</evidence>
<accession>A0A835THU6</accession>
<name>A0A835THU6_9CHLO</name>
<dbReference type="OrthoDB" id="423559at2759"/>
<protein>
    <submittedName>
        <fullName evidence="2">Uncharacterized protein</fullName>
    </submittedName>
</protein>
<feature type="region of interest" description="Disordered" evidence="1">
    <location>
        <begin position="605"/>
        <end position="686"/>
    </location>
</feature>
<dbReference type="Proteomes" id="UP000613740">
    <property type="component" value="Unassembled WGS sequence"/>
</dbReference>
<dbReference type="AlphaFoldDB" id="A0A835THU6"/>
<gene>
    <name evidence="2" type="ORF">HYH02_006535</name>
</gene>
<feature type="region of interest" description="Disordered" evidence="1">
    <location>
        <begin position="383"/>
        <end position="409"/>
    </location>
</feature>
<proteinExistence type="predicted"/>
<feature type="compositionally biased region" description="Gly residues" evidence="1">
    <location>
        <begin position="612"/>
        <end position="637"/>
    </location>
</feature>
<reference evidence="2" key="1">
    <citation type="journal article" date="2020" name="bioRxiv">
        <title>Comparative genomics of Chlamydomonas.</title>
        <authorList>
            <person name="Craig R.J."/>
            <person name="Hasan A.R."/>
            <person name="Ness R.W."/>
            <person name="Keightley P.D."/>
        </authorList>
    </citation>
    <scope>NUCLEOTIDE SEQUENCE</scope>
    <source>
        <strain evidence="2">CCAP 11/173</strain>
    </source>
</reference>
<keyword evidence="3" id="KW-1185">Reference proteome</keyword>
<evidence type="ECO:0000256" key="1">
    <source>
        <dbReference type="SAM" id="MobiDB-lite"/>
    </source>
</evidence>
<organism evidence="2 3">
    <name type="scientific">Chlamydomonas schloesseri</name>
    <dbReference type="NCBI Taxonomy" id="2026947"/>
    <lineage>
        <taxon>Eukaryota</taxon>
        <taxon>Viridiplantae</taxon>
        <taxon>Chlorophyta</taxon>
        <taxon>core chlorophytes</taxon>
        <taxon>Chlorophyceae</taxon>
        <taxon>CS clade</taxon>
        <taxon>Chlamydomonadales</taxon>
        <taxon>Chlamydomonadaceae</taxon>
        <taxon>Chlamydomonas</taxon>
    </lineage>
</organism>
<feature type="compositionally biased region" description="Low complexity" evidence="1">
    <location>
        <begin position="666"/>
        <end position="677"/>
    </location>
</feature>
<dbReference type="EMBL" id="JAEHOD010000041">
    <property type="protein sequence ID" value="KAG2439005.1"/>
    <property type="molecule type" value="Genomic_DNA"/>
</dbReference>